<comment type="subcellular location">
    <subcellularLocation>
        <location evidence="1">Midbody</location>
    </subcellularLocation>
</comment>
<keyword evidence="3" id="KW-0175">Coiled coil</keyword>
<protein>
    <submittedName>
        <fullName evidence="7">DUF1014 domain containing protein</fullName>
    </submittedName>
</protein>
<sequence>MPKKWAGENSKAAVARARKEEARKAELERKEKERLDNYWKDDDKLVVRKMERRDDRERKRLEELQRKQASRAQLEKEMEELNVQNKKKQEKLTRSEIMANRVRMNREAEKQRQPAPAPVVIAEESIPENVNRLLETADEEARTVEKAISILSNGSDVPVDRHPERRARTAFAAYQERRLPELKKEHPNLRLSQLNQMLKKEWQKSPDNPLNYLA</sequence>
<evidence type="ECO:0000313" key="8">
    <source>
        <dbReference type="Proteomes" id="UP000030665"/>
    </source>
</evidence>
<evidence type="ECO:0000313" key="7">
    <source>
        <dbReference type="EMBL" id="CDW54827.1"/>
    </source>
</evidence>
<dbReference type="GO" id="GO:0006366">
    <property type="term" value="P:transcription by RNA polymerase II"/>
    <property type="evidence" value="ECO:0007669"/>
    <property type="project" value="TreeGrafter"/>
</dbReference>
<dbReference type="GO" id="GO:0003677">
    <property type="term" value="F:DNA binding"/>
    <property type="evidence" value="ECO:0007669"/>
    <property type="project" value="UniProtKB-UniRule"/>
</dbReference>
<feature type="DNA-binding region" description="HMG box" evidence="4">
    <location>
        <begin position="164"/>
        <end position="214"/>
    </location>
</feature>
<name>A0A077Z2W7_TRITR</name>
<reference evidence="7" key="1">
    <citation type="submission" date="2014-01" db="EMBL/GenBank/DDBJ databases">
        <authorList>
            <person name="Aslett M."/>
        </authorList>
    </citation>
    <scope>NUCLEOTIDE SEQUENCE</scope>
</reference>
<dbReference type="InterPro" id="IPR036910">
    <property type="entry name" value="HMG_box_dom_sf"/>
</dbReference>
<feature type="region of interest" description="Disordered" evidence="5">
    <location>
        <begin position="63"/>
        <end position="94"/>
    </location>
</feature>
<dbReference type="SUPFAM" id="SSF47095">
    <property type="entry name" value="HMG-box"/>
    <property type="match status" value="1"/>
</dbReference>
<keyword evidence="4" id="KW-0539">Nucleus</keyword>
<evidence type="ECO:0000256" key="1">
    <source>
        <dbReference type="ARBA" id="ARBA00004214"/>
    </source>
</evidence>
<dbReference type="GO" id="GO:0005634">
    <property type="term" value="C:nucleus"/>
    <property type="evidence" value="ECO:0007669"/>
    <property type="project" value="UniProtKB-UniRule"/>
</dbReference>
<reference evidence="7" key="2">
    <citation type="submission" date="2014-03" db="EMBL/GenBank/DDBJ databases">
        <title>The whipworm genome and dual-species transcriptomics of an intimate host-pathogen interaction.</title>
        <authorList>
            <person name="Foth B.J."/>
            <person name="Tsai I.J."/>
            <person name="Reid A.J."/>
            <person name="Bancroft A.J."/>
            <person name="Nichol S."/>
            <person name="Tracey A."/>
            <person name="Holroyd N."/>
            <person name="Cotton J.A."/>
            <person name="Stanley E.J."/>
            <person name="Zarowiecki M."/>
            <person name="Liu J.Z."/>
            <person name="Huckvale T."/>
            <person name="Cooper P.J."/>
            <person name="Grencis R.K."/>
            <person name="Berriman M."/>
        </authorList>
    </citation>
    <scope>NUCLEOTIDE SEQUENCE [LARGE SCALE GENOMIC DNA]</scope>
</reference>
<evidence type="ECO:0000256" key="4">
    <source>
        <dbReference type="PROSITE-ProRule" id="PRU00267"/>
    </source>
</evidence>
<dbReference type="Gene3D" id="1.10.30.10">
    <property type="entry name" value="High mobility group box domain"/>
    <property type="match status" value="1"/>
</dbReference>
<dbReference type="OrthoDB" id="76412at2759"/>
<dbReference type="GO" id="GO:0030496">
    <property type="term" value="C:midbody"/>
    <property type="evidence" value="ECO:0007669"/>
    <property type="project" value="UniProtKB-SubCell"/>
</dbReference>
<dbReference type="PROSITE" id="PS50118">
    <property type="entry name" value="HMG_BOX_2"/>
    <property type="match status" value="1"/>
</dbReference>
<dbReference type="AlphaFoldDB" id="A0A077Z2W7"/>
<evidence type="ECO:0000259" key="6">
    <source>
        <dbReference type="PROSITE" id="PS50118"/>
    </source>
</evidence>
<evidence type="ECO:0000256" key="3">
    <source>
        <dbReference type="ARBA" id="ARBA00023054"/>
    </source>
</evidence>
<dbReference type="GO" id="GO:0003713">
    <property type="term" value="F:transcription coactivator activity"/>
    <property type="evidence" value="ECO:0007669"/>
    <property type="project" value="TreeGrafter"/>
</dbReference>
<dbReference type="PANTHER" id="PTHR21680:SF0">
    <property type="entry name" value="COILED-COIL DOMAIN-CONTAINING PROTEIN 124"/>
    <property type="match status" value="1"/>
</dbReference>
<accession>A0A077Z2W7</accession>
<dbReference type="PANTHER" id="PTHR21680">
    <property type="entry name" value="COILED-COIL DOMAIN-CONTAINING PROTEIN 124"/>
    <property type="match status" value="1"/>
</dbReference>
<proteinExistence type="inferred from homology"/>
<feature type="domain" description="HMG box" evidence="6">
    <location>
        <begin position="164"/>
        <end position="214"/>
    </location>
</feature>
<comment type="similarity">
    <text evidence="2">Belongs to the CCDC124 family.</text>
</comment>
<dbReference type="InterPro" id="IPR010422">
    <property type="entry name" value="Ccdc124/Oxs1"/>
</dbReference>
<dbReference type="Pfam" id="PF06244">
    <property type="entry name" value="Ccdc124"/>
    <property type="match status" value="1"/>
</dbReference>
<organism evidence="7 8">
    <name type="scientific">Trichuris trichiura</name>
    <name type="common">Whipworm</name>
    <name type="synonym">Trichocephalus trichiurus</name>
    <dbReference type="NCBI Taxonomy" id="36087"/>
    <lineage>
        <taxon>Eukaryota</taxon>
        <taxon>Metazoa</taxon>
        <taxon>Ecdysozoa</taxon>
        <taxon>Nematoda</taxon>
        <taxon>Enoplea</taxon>
        <taxon>Dorylaimia</taxon>
        <taxon>Trichinellida</taxon>
        <taxon>Trichuridae</taxon>
        <taxon>Trichuris</taxon>
    </lineage>
</organism>
<dbReference type="EMBL" id="HG805917">
    <property type="protein sequence ID" value="CDW54827.1"/>
    <property type="molecule type" value="Genomic_DNA"/>
</dbReference>
<dbReference type="STRING" id="36087.A0A077Z2W7"/>
<evidence type="ECO:0000256" key="5">
    <source>
        <dbReference type="SAM" id="MobiDB-lite"/>
    </source>
</evidence>
<keyword evidence="8" id="KW-1185">Reference proteome</keyword>
<keyword evidence="4" id="KW-0238">DNA-binding</keyword>
<evidence type="ECO:0000256" key="2">
    <source>
        <dbReference type="ARBA" id="ARBA00008296"/>
    </source>
</evidence>
<dbReference type="InterPro" id="IPR054414">
    <property type="entry name" value="Ccdc124/Oxs1_C"/>
</dbReference>
<dbReference type="InterPro" id="IPR009071">
    <property type="entry name" value="HMG_box_dom"/>
</dbReference>
<dbReference type="Proteomes" id="UP000030665">
    <property type="component" value="Unassembled WGS sequence"/>
</dbReference>
<gene>
    <name evidence="7" type="ORF">TTRE_0000309701</name>
</gene>